<proteinExistence type="predicted"/>
<dbReference type="Proteomes" id="UP001165101">
    <property type="component" value="Unassembled WGS sequence"/>
</dbReference>
<evidence type="ECO:0000313" key="1">
    <source>
        <dbReference type="EMBL" id="GME94607.1"/>
    </source>
</evidence>
<keyword evidence="2" id="KW-1185">Reference proteome</keyword>
<sequence length="433" mass="49723">MKFSNNLMRGFFLIPVFMSYISCMDMDMDHKEEDSLDIVSSTQAVDYSTIIPVPHEVHHLHGVPILETKLTPAERLYWENYNTTTYFTLDTPYKSNLYIHLFLIIGSFIFFYPIVLILNNINSAWYLPAFLIHATVTIVSLFNYMIFIKNVPDLYPKNAYTKMGVGLFVMTVMQIFAATIYVASRWLSGPEIPKSEFIPLNNYSDEQENPGHASPSSTLYEFNDSNHAQVSNDSFELESNPTRDHYPVKPANMHPDSELHHKSKIAEKRDSMLQKFFDLPLISLAVRIFGGFAYVLFNLLNFGLFLYFLVYLPTGVAVLNLIGKDEHVFNVLAHFIKGGIFFSLGIVSLARYSGGFKKLGWAWNYSYITKYEKNDSIWFKLQPLNSMLTMEMMESLLIFIYGSTNVFLEHLASPGGEWTPKDLQHVSIAFICY</sequence>
<comment type="caution">
    <text evidence="1">The sequence shown here is derived from an EMBL/GenBank/DDBJ whole genome shotgun (WGS) entry which is preliminary data.</text>
</comment>
<evidence type="ECO:0000313" key="2">
    <source>
        <dbReference type="Proteomes" id="UP001165101"/>
    </source>
</evidence>
<gene>
    <name evidence="1" type="ORF">Cboi01_000358200</name>
</gene>
<reference evidence="1" key="1">
    <citation type="submission" date="2023-04" db="EMBL/GenBank/DDBJ databases">
        <title>Candida boidinii NBRC 1967.</title>
        <authorList>
            <person name="Ichikawa N."/>
            <person name="Sato H."/>
            <person name="Tonouchi N."/>
        </authorList>
    </citation>
    <scope>NUCLEOTIDE SEQUENCE</scope>
    <source>
        <strain evidence="1">NBRC 1967</strain>
    </source>
</reference>
<organism evidence="1 2">
    <name type="scientific">Candida boidinii</name>
    <name type="common">Yeast</name>
    <dbReference type="NCBI Taxonomy" id="5477"/>
    <lineage>
        <taxon>Eukaryota</taxon>
        <taxon>Fungi</taxon>
        <taxon>Dikarya</taxon>
        <taxon>Ascomycota</taxon>
        <taxon>Saccharomycotina</taxon>
        <taxon>Pichiomycetes</taxon>
        <taxon>Pichiales</taxon>
        <taxon>Pichiaceae</taxon>
        <taxon>Ogataea</taxon>
        <taxon>Ogataea/Candida clade</taxon>
    </lineage>
</organism>
<protein>
    <submittedName>
        <fullName evidence="1">Unnamed protein product</fullName>
    </submittedName>
</protein>
<name>A0ACB5TSR9_CANBO</name>
<accession>A0ACB5TSR9</accession>
<dbReference type="EMBL" id="BSXV01002007">
    <property type="protein sequence ID" value="GME94607.1"/>
    <property type="molecule type" value="Genomic_DNA"/>
</dbReference>